<name>A0ABS6EPG3_9FIRM</name>
<evidence type="ECO:0000313" key="3">
    <source>
        <dbReference type="Proteomes" id="UP000783588"/>
    </source>
</evidence>
<reference evidence="2 3" key="1">
    <citation type="submission" date="2021-06" db="EMBL/GenBank/DDBJ databases">
        <authorList>
            <person name="Sun Q."/>
            <person name="Li D."/>
        </authorList>
    </citation>
    <scope>NUCLEOTIDE SEQUENCE [LARGE SCALE GENOMIC DNA]</scope>
    <source>
        <strain evidence="2 3">MSJd-7</strain>
    </source>
</reference>
<evidence type="ECO:0000313" key="2">
    <source>
        <dbReference type="EMBL" id="MBU5489578.1"/>
    </source>
</evidence>
<dbReference type="Proteomes" id="UP000783588">
    <property type="component" value="Unassembled WGS sequence"/>
</dbReference>
<feature type="transmembrane region" description="Helical" evidence="1">
    <location>
        <begin position="12"/>
        <end position="32"/>
    </location>
</feature>
<feature type="transmembrane region" description="Helical" evidence="1">
    <location>
        <begin position="98"/>
        <end position="116"/>
    </location>
</feature>
<feature type="transmembrane region" description="Helical" evidence="1">
    <location>
        <begin position="38"/>
        <end position="56"/>
    </location>
</feature>
<dbReference type="RefSeq" id="WP_216469170.1">
    <property type="nucleotide sequence ID" value="NZ_JAHLQI010000001.1"/>
</dbReference>
<keyword evidence="3" id="KW-1185">Reference proteome</keyword>
<keyword evidence="1" id="KW-0812">Transmembrane</keyword>
<protein>
    <submittedName>
        <fullName evidence="2">Uncharacterized protein</fullName>
    </submittedName>
</protein>
<evidence type="ECO:0000256" key="1">
    <source>
        <dbReference type="SAM" id="Phobius"/>
    </source>
</evidence>
<dbReference type="EMBL" id="JAHLQI010000001">
    <property type="protein sequence ID" value="MBU5489578.1"/>
    <property type="molecule type" value="Genomic_DNA"/>
</dbReference>
<gene>
    <name evidence="2" type="ORF">KQI75_02875</name>
</gene>
<keyword evidence="1" id="KW-1133">Transmembrane helix</keyword>
<organism evidence="2 3">
    <name type="scientific">Butyricicoccus intestinisimiae</name>
    <dbReference type="NCBI Taxonomy" id="2841509"/>
    <lineage>
        <taxon>Bacteria</taxon>
        <taxon>Bacillati</taxon>
        <taxon>Bacillota</taxon>
        <taxon>Clostridia</taxon>
        <taxon>Eubacteriales</taxon>
        <taxon>Butyricicoccaceae</taxon>
        <taxon>Butyricicoccus</taxon>
    </lineage>
</organism>
<feature type="transmembrane region" description="Helical" evidence="1">
    <location>
        <begin position="162"/>
        <end position="183"/>
    </location>
</feature>
<comment type="caution">
    <text evidence="2">The sequence shown here is derived from an EMBL/GenBank/DDBJ whole genome shotgun (WGS) entry which is preliminary data.</text>
</comment>
<accession>A0ABS6EPG3</accession>
<sequence>MKERQRLFGRINGIFVMLCVPLSIALAVYYLFTVNLPHCLLSLLTVFWLTVPYLIGRIHPFRPSHLMLFAYYVLILTAYILGQVLSCNIRYPIYNLLVHGYGGLFFCLLATAIFCFHTQTRYGAVKYFFCLTFCICFSLAVFVLLELGQIFCFAYIAHTQYVLQTFLLHVLFWLLGIAGFVILTACKRFKQIHTYPLYTYEDFCVLNIKSSVEIVSRR</sequence>
<proteinExistence type="predicted"/>
<keyword evidence="1" id="KW-0472">Membrane</keyword>
<feature type="transmembrane region" description="Helical" evidence="1">
    <location>
        <begin position="128"/>
        <end position="156"/>
    </location>
</feature>
<feature type="transmembrane region" description="Helical" evidence="1">
    <location>
        <begin position="68"/>
        <end position="86"/>
    </location>
</feature>